<protein>
    <submittedName>
        <fullName evidence="1">Uncharacterized protein</fullName>
    </submittedName>
</protein>
<keyword evidence="2" id="KW-1185">Reference proteome</keyword>
<organism evidence="1 2">
    <name type="scientific">Catharanthus roseus</name>
    <name type="common">Madagascar periwinkle</name>
    <name type="synonym">Vinca rosea</name>
    <dbReference type="NCBI Taxonomy" id="4058"/>
    <lineage>
        <taxon>Eukaryota</taxon>
        <taxon>Viridiplantae</taxon>
        <taxon>Streptophyta</taxon>
        <taxon>Embryophyta</taxon>
        <taxon>Tracheophyta</taxon>
        <taxon>Spermatophyta</taxon>
        <taxon>Magnoliopsida</taxon>
        <taxon>eudicotyledons</taxon>
        <taxon>Gunneridae</taxon>
        <taxon>Pentapetalae</taxon>
        <taxon>asterids</taxon>
        <taxon>lamiids</taxon>
        <taxon>Gentianales</taxon>
        <taxon>Apocynaceae</taxon>
        <taxon>Rauvolfioideae</taxon>
        <taxon>Vinceae</taxon>
        <taxon>Catharanthinae</taxon>
        <taxon>Catharanthus</taxon>
    </lineage>
</organism>
<comment type="caution">
    <text evidence="1">The sequence shown here is derived from an EMBL/GenBank/DDBJ whole genome shotgun (WGS) entry which is preliminary data.</text>
</comment>
<reference evidence="2" key="1">
    <citation type="journal article" date="2023" name="Nat. Plants">
        <title>Single-cell RNA sequencing provides a high-resolution roadmap for understanding the multicellular compartmentation of specialized metabolism.</title>
        <authorList>
            <person name="Sun S."/>
            <person name="Shen X."/>
            <person name="Li Y."/>
            <person name="Li Y."/>
            <person name="Wang S."/>
            <person name="Li R."/>
            <person name="Zhang H."/>
            <person name="Shen G."/>
            <person name="Guo B."/>
            <person name="Wei J."/>
            <person name="Xu J."/>
            <person name="St-Pierre B."/>
            <person name="Chen S."/>
            <person name="Sun C."/>
        </authorList>
    </citation>
    <scope>NUCLEOTIDE SEQUENCE [LARGE SCALE GENOMIC DNA]</scope>
</reference>
<proteinExistence type="predicted"/>
<evidence type="ECO:0000313" key="2">
    <source>
        <dbReference type="Proteomes" id="UP001060085"/>
    </source>
</evidence>
<name>A0ACC0AS94_CATRO</name>
<sequence length="403" mass="46590">MGHSLEECRKRQQMKDQPIKKQSAASSMQDGRNKMAAEKVILRQSRSSKVIGRQTWLWPLIQTWFKILIQEGSKVLIQVRVYSSEVILVPTGVVTKSGQHDGKGVGKRITPIPIENKVGNGQPIDKRKRPVGKTEVAANGRRRETKLEEGKLFDIVTCKFNDWKVSHNFHLDEAGRIVLLWDPSRSHMDVMDMNSQAIHSCITCKVSLWKFFVSFVYGLHSVVSRRPLWQSLVQFGSTLKQPWLVLGDFNNILNGNERRGQSSVSSYEVRDFMKCCVDLGLVDINSRGFYFTWTNNNTWSKIDRAMCNQEWLAEGFNTVANFLPSVCFLDHSPCVVGLFETNRQTKQRFMLFKMWSDHGRFLSPVEWYWSMDIQGTKQFAMCRKLKLLKKPLKELNRKHFAHI</sequence>
<evidence type="ECO:0000313" key="1">
    <source>
        <dbReference type="EMBL" id="KAI5663501.1"/>
    </source>
</evidence>
<dbReference type="EMBL" id="CM044705">
    <property type="protein sequence ID" value="KAI5663501.1"/>
    <property type="molecule type" value="Genomic_DNA"/>
</dbReference>
<dbReference type="Proteomes" id="UP001060085">
    <property type="component" value="Linkage Group LG05"/>
</dbReference>
<gene>
    <name evidence="1" type="ORF">M9H77_22824</name>
</gene>
<accession>A0ACC0AS94</accession>